<dbReference type="HOGENOM" id="CLU_037039_1_0_1"/>
<comment type="caution">
    <text evidence="2">The sequence shown here is derived from an EMBL/GenBank/DDBJ whole genome shotgun (WGS) entry which is preliminary data.</text>
</comment>
<dbReference type="Proteomes" id="UP000027238">
    <property type="component" value="Unassembled WGS sequence"/>
</dbReference>
<protein>
    <submittedName>
        <fullName evidence="2">Uncharacterized protein</fullName>
    </submittedName>
</protein>
<evidence type="ECO:0000256" key="1">
    <source>
        <dbReference type="SAM" id="MobiDB-lite"/>
    </source>
</evidence>
<dbReference type="OrthoDB" id="4849594at2759"/>
<name>A0A066X739_COLSU</name>
<dbReference type="EMBL" id="JMSE01001101">
    <property type="protein sequence ID" value="KDN64737.1"/>
    <property type="molecule type" value="Genomic_DNA"/>
</dbReference>
<feature type="region of interest" description="Disordered" evidence="1">
    <location>
        <begin position="351"/>
        <end position="375"/>
    </location>
</feature>
<proteinExistence type="predicted"/>
<dbReference type="eggNOG" id="ENOG502RASH">
    <property type="taxonomic scope" value="Eukaryota"/>
</dbReference>
<reference evidence="3" key="1">
    <citation type="journal article" date="2014" name="Genome Announc.">
        <title>Draft genome sequence of Colletotrichum sublineola, a destructive pathogen of cultivated sorghum.</title>
        <authorList>
            <person name="Baroncelli R."/>
            <person name="Sanz-Martin J.M."/>
            <person name="Rech G.E."/>
            <person name="Sukno S.A."/>
            <person name="Thon M.R."/>
        </authorList>
    </citation>
    <scope>NUCLEOTIDE SEQUENCE [LARGE SCALE GENOMIC DNA]</scope>
    <source>
        <strain evidence="3">TX430BB</strain>
    </source>
</reference>
<organism evidence="2 3">
    <name type="scientific">Colletotrichum sublineola</name>
    <name type="common">Sorghum anthracnose fungus</name>
    <dbReference type="NCBI Taxonomy" id="1173701"/>
    <lineage>
        <taxon>Eukaryota</taxon>
        <taxon>Fungi</taxon>
        <taxon>Dikarya</taxon>
        <taxon>Ascomycota</taxon>
        <taxon>Pezizomycotina</taxon>
        <taxon>Sordariomycetes</taxon>
        <taxon>Hypocreomycetidae</taxon>
        <taxon>Glomerellales</taxon>
        <taxon>Glomerellaceae</taxon>
        <taxon>Colletotrichum</taxon>
        <taxon>Colletotrichum graminicola species complex</taxon>
    </lineage>
</organism>
<dbReference type="STRING" id="1173701.A0A066X739"/>
<dbReference type="OMA" id="KRRIAGH"/>
<sequence length="375" mass="42009">MPKNRRNTCVNEGSQSDRLNKNAWRRLFLRSIKWIDLHLGSLEMEFLELPPINKPLPKAELLKPNPKLPDPVQPLMDALNNLLDPRSKKSPRRQILTAISELYPKQMLPIKITELHQYFGGRGFCGAHPVQAAWELTPERFSFITPGEPAPTVTLDSHNIPPVANIGGSIANNQPILVYIHPKSVAATRNASARRRKKSSYRMTVPSSTKEDPYLAAVILALAQRPFYRESVLSADGSSVSSPASSSLKEPQFHDVTVHILTVDDSEPSSPYFVVYKGLVTKELLYNLHEPAKKRRIAGHADVAGTIGKKRGMNIESTRVLVWPILGLKEGLGEALGKEIVGPFDEKNIEMWDQTRNPNESSLEGRKRKREEEQV</sequence>
<evidence type="ECO:0000313" key="3">
    <source>
        <dbReference type="Proteomes" id="UP000027238"/>
    </source>
</evidence>
<keyword evidence="3" id="KW-1185">Reference proteome</keyword>
<accession>A0A066X739</accession>
<dbReference type="AlphaFoldDB" id="A0A066X739"/>
<evidence type="ECO:0000313" key="2">
    <source>
        <dbReference type="EMBL" id="KDN64737.1"/>
    </source>
</evidence>
<gene>
    <name evidence="2" type="ORF">CSUB01_11870</name>
</gene>